<dbReference type="EMBL" id="JANRHJ010000015">
    <property type="protein sequence ID" value="MCR8874849.1"/>
    <property type="molecule type" value="Genomic_DNA"/>
</dbReference>
<dbReference type="SUPFAM" id="SSF55298">
    <property type="entry name" value="YjgF-like"/>
    <property type="match status" value="2"/>
</dbReference>
<dbReference type="AlphaFoldDB" id="A0AAW5NA18"/>
<keyword evidence="2" id="KW-1185">Reference proteome</keyword>
<comment type="caution">
    <text evidence="1">The sequence shown here is derived from an EMBL/GenBank/DDBJ whole genome shotgun (WGS) entry which is preliminary data.</text>
</comment>
<evidence type="ECO:0000313" key="1">
    <source>
        <dbReference type="EMBL" id="MCR8874849.1"/>
    </source>
</evidence>
<name>A0AAW5NA18_9BACT</name>
<dbReference type="RefSeq" id="WP_258336102.1">
    <property type="nucleotide sequence ID" value="NZ_JANRHJ010000015.1"/>
</dbReference>
<dbReference type="InterPro" id="IPR006175">
    <property type="entry name" value="YjgF/YER057c/UK114"/>
</dbReference>
<dbReference type="InterPro" id="IPR035959">
    <property type="entry name" value="RutC-like_sf"/>
</dbReference>
<accession>A0AAW5NA18</accession>
<proteinExistence type="predicted"/>
<protein>
    <submittedName>
        <fullName evidence="1">Rid family hydrolase</fullName>
    </submittedName>
</protein>
<organism evidence="1 2">
    <name type="scientific">Phocaeicola barnesiae</name>
    <dbReference type="NCBI Taxonomy" id="376804"/>
    <lineage>
        <taxon>Bacteria</taxon>
        <taxon>Pseudomonadati</taxon>
        <taxon>Bacteroidota</taxon>
        <taxon>Bacteroidia</taxon>
        <taxon>Bacteroidales</taxon>
        <taxon>Bacteroidaceae</taxon>
        <taxon>Phocaeicola</taxon>
    </lineage>
</organism>
<dbReference type="PANTHER" id="PTHR11803">
    <property type="entry name" value="2-IMINOBUTANOATE/2-IMINOPROPANOATE DEAMINASE RIDA"/>
    <property type="match status" value="1"/>
</dbReference>
<keyword evidence="1" id="KW-0378">Hydrolase</keyword>
<gene>
    <name evidence="1" type="ORF">NW209_12665</name>
</gene>
<dbReference type="CDD" id="cd06153">
    <property type="entry name" value="YjgF_YER057c_UK114_like_5"/>
    <property type="match status" value="1"/>
</dbReference>
<reference evidence="1 2" key="1">
    <citation type="submission" date="2022-08" db="EMBL/GenBank/DDBJ databases">
        <authorList>
            <person name="Zeman M."/>
            <person name="Kubasova T."/>
        </authorList>
    </citation>
    <scope>NUCLEOTIDE SEQUENCE [LARGE SCALE GENOMIC DNA]</scope>
    <source>
        <strain evidence="1 2">ET62</strain>
    </source>
</reference>
<dbReference type="Proteomes" id="UP001204579">
    <property type="component" value="Unassembled WGS sequence"/>
</dbReference>
<evidence type="ECO:0000313" key="2">
    <source>
        <dbReference type="Proteomes" id="UP001204579"/>
    </source>
</evidence>
<dbReference type="Gene3D" id="3.30.1330.40">
    <property type="entry name" value="RutC-like"/>
    <property type="match status" value="2"/>
</dbReference>
<dbReference type="GO" id="GO:0019239">
    <property type="term" value="F:deaminase activity"/>
    <property type="evidence" value="ECO:0007669"/>
    <property type="project" value="TreeGrafter"/>
</dbReference>
<dbReference type="CDD" id="cd00448">
    <property type="entry name" value="YjgF_YER057c_UK114_family"/>
    <property type="match status" value="1"/>
</dbReference>
<dbReference type="GO" id="GO:0005829">
    <property type="term" value="C:cytosol"/>
    <property type="evidence" value="ECO:0007669"/>
    <property type="project" value="TreeGrafter"/>
</dbReference>
<sequence>MRKTNNHTRIELSRFVPPTGVCEYQAMIHITSPELDFEQQLAALLDACHHLRENELHGARAVFERYFLSDAANQTQYLLDALTACPACSRSIVEQPPLDGSKIALWVYLQTEAVPQSFPGNQTGFVRNGYTHLWTGYRYQSGDTSEEQTRQLLNRYLQQLQETGGTLADNCVRTWFFVQNVDVNYAGVVKARNEVFRTQRLTPDTHFIASTGIGGRHAAPTVSVLMDAYSVLGISPEQIRYLYARAHLNPTYEYGVSFERGTCIDYGDRRHTFISGTASIDHRGQIVHPGDIRQQTFRIWENVEALLREADMDFSDMGAFIVYLRDIADYQVVRKLFQERFPHHPTVIVLAPVCRPGWLIEMECMGVRFTPHPEFRNY</sequence>
<dbReference type="PANTHER" id="PTHR11803:SF39">
    <property type="entry name" value="2-IMINOBUTANOATE_2-IMINOPROPANOATE DEAMINASE"/>
    <property type="match status" value="1"/>
</dbReference>
<dbReference type="Pfam" id="PF01042">
    <property type="entry name" value="Ribonuc_L-PSP"/>
    <property type="match status" value="1"/>
</dbReference>